<sequence length="197" mass="22462">MGKYYAVRKGHQTGIFNDWPTCQKAVKGYSGAEFKSFKTKKEAEDFLNGGSNAPKNIPLSSLIAYVDGSYDRRSEKAGFGAVLIVDDKVIHTKAQRAEVNPKANLWNVGAEIAGILYAVDWAIKNGYPEIYVYYDYLGLEKWYTKEWQAKNEVTQQYVRTMHAYKEKIKIHFYKVKAHTGVKYNELADELAKQAVNK</sequence>
<dbReference type="InterPro" id="IPR012337">
    <property type="entry name" value="RNaseH-like_sf"/>
</dbReference>
<evidence type="ECO:0000256" key="1">
    <source>
        <dbReference type="ARBA" id="ARBA00000077"/>
    </source>
</evidence>
<name>A0A6V7R020_9STAP</name>
<organism evidence="13 14">
    <name type="scientific">Jeotgalicoccus meleagridis</name>
    <dbReference type="NCBI Taxonomy" id="2759181"/>
    <lineage>
        <taxon>Bacteria</taxon>
        <taxon>Bacillati</taxon>
        <taxon>Bacillota</taxon>
        <taxon>Bacilli</taxon>
        <taxon>Bacillales</taxon>
        <taxon>Staphylococcaceae</taxon>
        <taxon>Jeotgalicoccus</taxon>
    </lineage>
</organism>
<evidence type="ECO:0000256" key="8">
    <source>
        <dbReference type="ARBA" id="ARBA00022723"/>
    </source>
</evidence>
<comment type="similarity">
    <text evidence="4">Belongs to the RNase H family.</text>
</comment>
<dbReference type="InterPro" id="IPR009027">
    <property type="entry name" value="Ribosomal_bL9/RNase_H1_N"/>
</dbReference>
<dbReference type="Gene3D" id="3.40.970.10">
    <property type="entry name" value="Ribonuclease H1, N-terminal domain"/>
    <property type="match status" value="1"/>
</dbReference>
<dbReference type="FunFam" id="3.40.970.10:FF:000002">
    <property type="entry name" value="Ribonuclease H"/>
    <property type="match status" value="1"/>
</dbReference>
<dbReference type="EC" id="3.1.26.4" evidence="5"/>
<dbReference type="GO" id="GO:0046872">
    <property type="term" value="F:metal ion binding"/>
    <property type="evidence" value="ECO:0007669"/>
    <property type="project" value="UniProtKB-KW"/>
</dbReference>
<evidence type="ECO:0000259" key="12">
    <source>
        <dbReference type="PROSITE" id="PS50879"/>
    </source>
</evidence>
<evidence type="ECO:0000313" key="14">
    <source>
        <dbReference type="Proteomes" id="UP000589351"/>
    </source>
</evidence>
<evidence type="ECO:0000256" key="11">
    <source>
        <dbReference type="ARBA" id="ARBA00022842"/>
    </source>
</evidence>
<evidence type="ECO:0000256" key="4">
    <source>
        <dbReference type="ARBA" id="ARBA00005300"/>
    </source>
</evidence>
<evidence type="ECO:0000256" key="9">
    <source>
        <dbReference type="ARBA" id="ARBA00022759"/>
    </source>
</evidence>
<feature type="domain" description="RNase H type-1" evidence="12">
    <location>
        <begin position="58"/>
        <end position="196"/>
    </location>
</feature>
<keyword evidence="9" id="KW-0255">Endonuclease</keyword>
<dbReference type="PROSITE" id="PS50879">
    <property type="entry name" value="RNASE_H_1"/>
    <property type="match status" value="1"/>
</dbReference>
<evidence type="ECO:0000256" key="5">
    <source>
        <dbReference type="ARBA" id="ARBA00012180"/>
    </source>
</evidence>
<dbReference type="PANTHER" id="PTHR10642">
    <property type="entry name" value="RIBONUCLEASE H1"/>
    <property type="match status" value="1"/>
</dbReference>
<comment type="function">
    <text evidence="3">Endonuclease that specifically degrades the RNA of RNA-DNA hybrids.</text>
</comment>
<dbReference type="InterPro" id="IPR011320">
    <property type="entry name" value="RNase_H1_N"/>
</dbReference>
<comment type="cofactor">
    <cofactor evidence="2">
        <name>Mg(2+)</name>
        <dbReference type="ChEBI" id="CHEBI:18420"/>
    </cofactor>
</comment>
<gene>
    <name evidence="13" type="primary">rnhA_1</name>
    <name evidence="13" type="ORF">JEODO184_00023</name>
</gene>
<keyword evidence="11" id="KW-0460">Magnesium</keyword>
<dbReference type="InterPro" id="IPR050092">
    <property type="entry name" value="RNase_H"/>
</dbReference>
<dbReference type="GO" id="GO:0003676">
    <property type="term" value="F:nucleic acid binding"/>
    <property type="evidence" value="ECO:0007669"/>
    <property type="project" value="InterPro"/>
</dbReference>
<dbReference type="PANTHER" id="PTHR10642:SF26">
    <property type="entry name" value="RIBONUCLEASE H1"/>
    <property type="match status" value="1"/>
</dbReference>
<dbReference type="EMBL" id="CAJEWD010000003">
    <property type="protein sequence ID" value="CAD2070650.1"/>
    <property type="molecule type" value="Genomic_DNA"/>
</dbReference>
<dbReference type="Gene3D" id="3.30.420.10">
    <property type="entry name" value="Ribonuclease H-like superfamily/Ribonuclease H"/>
    <property type="match status" value="1"/>
</dbReference>
<dbReference type="CDD" id="cd09277">
    <property type="entry name" value="RNase_HI_bacteria_like"/>
    <property type="match status" value="1"/>
</dbReference>
<reference evidence="13 14" key="1">
    <citation type="submission" date="2020-07" db="EMBL/GenBank/DDBJ databases">
        <authorList>
            <person name="Criscuolo A."/>
        </authorList>
    </citation>
    <scope>NUCLEOTIDE SEQUENCE [LARGE SCALE GENOMIC DNA]</scope>
    <source>
        <strain evidence="13">CIP111649</strain>
    </source>
</reference>
<evidence type="ECO:0000256" key="2">
    <source>
        <dbReference type="ARBA" id="ARBA00001946"/>
    </source>
</evidence>
<keyword evidence="14" id="KW-1185">Reference proteome</keyword>
<keyword evidence="8" id="KW-0479">Metal-binding</keyword>
<dbReference type="RefSeq" id="WP_183369048.1">
    <property type="nucleotide sequence ID" value="NZ_CAJEWD010000003.1"/>
</dbReference>
<keyword evidence="10" id="KW-0378">Hydrolase</keyword>
<dbReference type="GO" id="GO:0004523">
    <property type="term" value="F:RNA-DNA hybrid ribonuclease activity"/>
    <property type="evidence" value="ECO:0007669"/>
    <property type="project" value="UniProtKB-EC"/>
</dbReference>
<evidence type="ECO:0000256" key="10">
    <source>
        <dbReference type="ARBA" id="ARBA00022801"/>
    </source>
</evidence>
<dbReference type="InterPro" id="IPR037056">
    <property type="entry name" value="RNase_H1_N_sf"/>
</dbReference>
<dbReference type="InterPro" id="IPR036397">
    <property type="entry name" value="RNaseH_sf"/>
</dbReference>
<dbReference type="SUPFAM" id="SSF55658">
    <property type="entry name" value="L9 N-domain-like"/>
    <property type="match status" value="1"/>
</dbReference>
<dbReference type="InterPro" id="IPR002156">
    <property type="entry name" value="RNaseH_domain"/>
</dbReference>
<comment type="catalytic activity">
    <reaction evidence="1">
        <text>Endonucleolytic cleavage to 5'-phosphomonoester.</text>
        <dbReference type="EC" id="3.1.26.4"/>
    </reaction>
</comment>
<accession>A0A6V7R020</accession>
<protein>
    <recommendedName>
        <fullName evidence="6">Ribonuclease H</fullName>
        <ecNumber evidence="5">3.1.26.4</ecNumber>
    </recommendedName>
</protein>
<dbReference type="GO" id="GO:0043137">
    <property type="term" value="P:DNA replication, removal of RNA primer"/>
    <property type="evidence" value="ECO:0007669"/>
    <property type="project" value="TreeGrafter"/>
</dbReference>
<evidence type="ECO:0000256" key="6">
    <source>
        <dbReference type="ARBA" id="ARBA00017721"/>
    </source>
</evidence>
<dbReference type="SUPFAM" id="SSF53098">
    <property type="entry name" value="Ribonuclease H-like"/>
    <property type="match status" value="1"/>
</dbReference>
<dbReference type="AlphaFoldDB" id="A0A6V7R020"/>
<proteinExistence type="inferred from homology"/>
<evidence type="ECO:0000256" key="7">
    <source>
        <dbReference type="ARBA" id="ARBA00022722"/>
    </source>
</evidence>
<evidence type="ECO:0000313" key="13">
    <source>
        <dbReference type="EMBL" id="CAD2070650.1"/>
    </source>
</evidence>
<keyword evidence="7" id="KW-0540">Nuclease</keyword>
<dbReference type="Pfam" id="PF01693">
    <property type="entry name" value="Cauli_VI"/>
    <property type="match status" value="1"/>
</dbReference>
<evidence type="ECO:0000256" key="3">
    <source>
        <dbReference type="ARBA" id="ARBA00004065"/>
    </source>
</evidence>
<comment type="caution">
    <text evidence="13">The sequence shown here is derived from an EMBL/GenBank/DDBJ whole genome shotgun (WGS) entry which is preliminary data.</text>
</comment>
<dbReference type="Proteomes" id="UP000589351">
    <property type="component" value="Unassembled WGS sequence"/>
</dbReference>
<dbReference type="Pfam" id="PF00075">
    <property type="entry name" value="RNase_H"/>
    <property type="match status" value="1"/>
</dbReference>